<reference evidence="2" key="1">
    <citation type="journal article" date="2021" name="PeerJ">
        <title>Extensive microbial diversity within the chicken gut microbiome revealed by metagenomics and culture.</title>
        <authorList>
            <person name="Gilroy R."/>
            <person name="Ravi A."/>
            <person name="Getino M."/>
            <person name="Pursley I."/>
            <person name="Horton D.L."/>
            <person name="Alikhan N.F."/>
            <person name="Baker D."/>
            <person name="Gharbi K."/>
            <person name="Hall N."/>
            <person name="Watson M."/>
            <person name="Adriaenssens E.M."/>
            <person name="Foster-Nyarko E."/>
            <person name="Jarju S."/>
            <person name="Secka A."/>
            <person name="Antonio M."/>
            <person name="Oren A."/>
            <person name="Chaudhuri R.R."/>
            <person name="La Ragione R."/>
            <person name="Hildebrand F."/>
            <person name="Pallen M.J."/>
        </authorList>
    </citation>
    <scope>NUCLEOTIDE SEQUENCE</scope>
    <source>
        <strain evidence="2">ChiGjej6B6-1540</strain>
    </source>
</reference>
<evidence type="ECO:0000313" key="2">
    <source>
        <dbReference type="EMBL" id="HIW94367.1"/>
    </source>
</evidence>
<gene>
    <name evidence="2" type="ORF">H9868_07495</name>
</gene>
<dbReference type="Proteomes" id="UP000824192">
    <property type="component" value="Unassembled WGS sequence"/>
</dbReference>
<evidence type="ECO:0000256" key="1">
    <source>
        <dbReference type="SAM" id="MobiDB-lite"/>
    </source>
</evidence>
<feature type="region of interest" description="Disordered" evidence="1">
    <location>
        <begin position="1"/>
        <end position="36"/>
    </location>
</feature>
<proteinExistence type="predicted"/>
<sequence>MAHAFSFRPPCTPPEEEPMKHYAPLSAPPPPPREDPRLLEALLRQNQILLELLGAFNALTAALLARERTHNQK</sequence>
<comment type="caution">
    <text evidence="2">The sequence shown here is derived from an EMBL/GenBank/DDBJ whole genome shotgun (WGS) entry which is preliminary data.</text>
</comment>
<dbReference type="AlphaFoldDB" id="A0A9D1RV87"/>
<organism evidence="2 3">
    <name type="scientific">Candidatus Flavonifractor merdipullorum</name>
    <dbReference type="NCBI Taxonomy" id="2838590"/>
    <lineage>
        <taxon>Bacteria</taxon>
        <taxon>Bacillati</taxon>
        <taxon>Bacillota</taxon>
        <taxon>Clostridia</taxon>
        <taxon>Eubacteriales</taxon>
        <taxon>Oscillospiraceae</taxon>
        <taxon>Flavonifractor</taxon>
    </lineage>
</organism>
<dbReference type="EMBL" id="DXGA01000158">
    <property type="protein sequence ID" value="HIW94367.1"/>
    <property type="molecule type" value="Genomic_DNA"/>
</dbReference>
<name>A0A9D1RV87_9FIRM</name>
<reference evidence="2" key="2">
    <citation type="submission" date="2021-04" db="EMBL/GenBank/DDBJ databases">
        <authorList>
            <person name="Gilroy R."/>
        </authorList>
    </citation>
    <scope>NUCLEOTIDE SEQUENCE</scope>
    <source>
        <strain evidence="2">ChiGjej6B6-1540</strain>
    </source>
</reference>
<protein>
    <submittedName>
        <fullName evidence="2">Uncharacterized protein</fullName>
    </submittedName>
</protein>
<evidence type="ECO:0000313" key="3">
    <source>
        <dbReference type="Proteomes" id="UP000824192"/>
    </source>
</evidence>
<accession>A0A9D1RV87</accession>